<evidence type="ECO:0000259" key="18">
    <source>
        <dbReference type="PROSITE" id="PS52004"/>
    </source>
</evidence>
<dbReference type="SUPFAM" id="SSF52151">
    <property type="entry name" value="FabD/lysophospholipase-like"/>
    <property type="match status" value="2"/>
</dbReference>
<dbReference type="SMART" id="SM00177">
    <property type="entry name" value="ARF"/>
    <property type="match status" value="1"/>
</dbReference>
<keyword evidence="21" id="KW-1185">Reference proteome</keyword>
<dbReference type="SMART" id="SM00822">
    <property type="entry name" value="PKS_KR"/>
    <property type="match status" value="1"/>
</dbReference>
<dbReference type="Pfam" id="PF16197">
    <property type="entry name" value="KAsynt_C_assoc"/>
    <property type="match status" value="2"/>
</dbReference>
<dbReference type="InterPro" id="IPR049900">
    <property type="entry name" value="PKS_mFAS_DH"/>
</dbReference>
<feature type="non-terminal residue" evidence="20">
    <location>
        <position position="1"/>
    </location>
</feature>
<reference evidence="20" key="1">
    <citation type="journal article" date="2021" name="Cell">
        <title>Tracing the genetic footprints of vertebrate landing in non-teleost ray-finned fishes.</title>
        <authorList>
            <person name="Bi X."/>
            <person name="Wang K."/>
            <person name="Yang L."/>
            <person name="Pan H."/>
            <person name="Jiang H."/>
            <person name="Wei Q."/>
            <person name="Fang M."/>
            <person name="Yu H."/>
            <person name="Zhu C."/>
            <person name="Cai Y."/>
            <person name="He Y."/>
            <person name="Gan X."/>
            <person name="Zeng H."/>
            <person name="Yu D."/>
            <person name="Zhu Y."/>
            <person name="Jiang H."/>
            <person name="Qiu Q."/>
            <person name="Yang H."/>
            <person name="Zhang Y.E."/>
            <person name="Wang W."/>
            <person name="Zhu M."/>
            <person name="He S."/>
            <person name="Zhang G."/>
        </authorList>
    </citation>
    <scope>NUCLEOTIDE SEQUENCE</scope>
    <source>
        <strain evidence="20">Allg_001</strain>
    </source>
</reference>
<dbReference type="InterPro" id="IPR057326">
    <property type="entry name" value="KR_dom"/>
</dbReference>
<dbReference type="Gene3D" id="3.40.47.10">
    <property type="match status" value="4"/>
</dbReference>
<dbReference type="Pfam" id="PF08659">
    <property type="entry name" value="KR"/>
    <property type="match status" value="1"/>
</dbReference>
<dbReference type="InterPro" id="IPR018201">
    <property type="entry name" value="Ketoacyl_synth_AS"/>
</dbReference>
<feature type="region of interest" description="N-terminal hotdog fold" evidence="17">
    <location>
        <begin position="765"/>
        <end position="888"/>
    </location>
</feature>
<dbReference type="PROSITE" id="PS00675">
    <property type="entry name" value="SIGMA54_INTERACT_1"/>
    <property type="match status" value="1"/>
</dbReference>
<feature type="non-terminal residue" evidence="20">
    <location>
        <position position="2735"/>
    </location>
</feature>
<evidence type="ECO:0000256" key="15">
    <source>
        <dbReference type="ARBA" id="ARBA00024188"/>
    </source>
</evidence>
<dbReference type="SUPFAM" id="SSF50129">
    <property type="entry name" value="GroES-like"/>
    <property type="match status" value="1"/>
</dbReference>
<dbReference type="InterPro" id="IPR014030">
    <property type="entry name" value="Ketoacyl_synth_N"/>
</dbReference>
<keyword evidence="12" id="KW-0342">GTP-binding</keyword>
<dbReference type="NCBIfam" id="TIGR00231">
    <property type="entry name" value="small_GTP"/>
    <property type="match status" value="1"/>
</dbReference>
<feature type="domain" description="PKS/mFAS DH" evidence="19">
    <location>
        <begin position="765"/>
        <end position="1049"/>
    </location>
</feature>
<dbReference type="Proteomes" id="UP000736164">
    <property type="component" value="Unassembled WGS sequence"/>
</dbReference>
<keyword evidence="5" id="KW-0596">Phosphopantetheine</keyword>
<dbReference type="InterPro" id="IPR001227">
    <property type="entry name" value="Ac_transferase_dom_sf"/>
</dbReference>
<evidence type="ECO:0000256" key="12">
    <source>
        <dbReference type="ARBA" id="ARBA00023134"/>
    </source>
</evidence>
<evidence type="ECO:0000256" key="7">
    <source>
        <dbReference type="ARBA" id="ARBA00022677"/>
    </source>
</evidence>
<evidence type="ECO:0000256" key="3">
    <source>
        <dbReference type="ARBA" id="ARBA00011984"/>
    </source>
</evidence>
<feature type="active site" description="Proton donor; for dehydratase activity" evidence="17">
    <location>
        <position position="967"/>
    </location>
</feature>
<dbReference type="GO" id="GO:0005525">
    <property type="term" value="F:GTP binding"/>
    <property type="evidence" value="ECO:0007669"/>
    <property type="project" value="UniProtKB-KW"/>
</dbReference>
<dbReference type="Pfam" id="PF00109">
    <property type="entry name" value="ketoacyl-synt"/>
    <property type="match status" value="1"/>
</dbReference>
<evidence type="ECO:0000256" key="17">
    <source>
        <dbReference type="PROSITE-ProRule" id="PRU01363"/>
    </source>
</evidence>
<proteinExistence type="inferred from homology"/>
<evidence type="ECO:0000256" key="11">
    <source>
        <dbReference type="ARBA" id="ARBA00022927"/>
    </source>
</evidence>
<dbReference type="SUPFAM" id="SSF52540">
    <property type="entry name" value="P-loop containing nucleoside triphosphate hydrolases"/>
    <property type="match status" value="1"/>
</dbReference>
<dbReference type="PROSITE" id="PS52004">
    <property type="entry name" value="KS3_2"/>
    <property type="match status" value="2"/>
</dbReference>
<dbReference type="InterPro" id="IPR014031">
    <property type="entry name" value="Ketoacyl_synth_C"/>
</dbReference>
<dbReference type="InterPro" id="IPR013968">
    <property type="entry name" value="PKS_KR"/>
</dbReference>
<dbReference type="PROSITE" id="PS52019">
    <property type="entry name" value="PKS_MFAS_DH"/>
    <property type="match status" value="1"/>
</dbReference>
<comment type="catalytic activity">
    <reaction evidence="16">
        <text>GTP + H2O = GDP + phosphate + H(+)</text>
        <dbReference type="Rhea" id="RHEA:19669"/>
        <dbReference type="ChEBI" id="CHEBI:15377"/>
        <dbReference type="ChEBI" id="CHEBI:15378"/>
        <dbReference type="ChEBI" id="CHEBI:37565"/>
        <dbReference type="ChEBI" id="CHEBI:43474"/>
        <dbReference type="ChEBI" id="CHEBI:58189"/>
        <dbReference type="EC" id="3.6.5.2"/>
    </reaction>
    <physiologicalReaction direction="left-to-right" evidence="16">
        <dbReference type="Rhea" id="RHEA:19670"/>
    </physiologicalReaction>
</comment>
<organism evidence="20 21">
    <name type="scientific">Atractosteus spatula</name>
    <name type="common">Alligator gar</name>
    <name type="synonym">Lepisosteus spatula</name>
    <dbReference type="NCBI Taxonomy" id="7917"/>
    <lineage>
        <taxon>Eukaryota</taxon>
        <taxon>Metazoa</taxon>
        <taxon>Chordata</taxon>
        <taxon>Craniata</taxon>
        <taxon>Vertebrata</taxon>
        <taxon>Euteleostomi</taxon>
        <taxon>Actinopterygii</taxon>
        <taxon>Neopterygii</taxon>
        <taxon>Holostei</taxon>
        <taxon>Semionotiformes</taxon>
        <taxon>Lepisosteidae</taxon>
        <taxon>Atractosteus</taxon>
    </lineage>
</organism>
<dbReference type="SMART" id="SM00173">
    <property type="entry name" value="RAS"/>
    <property type="match status" value="1"/>
</dbReference>
<dbReference type="InterPro" id="IPR032821">
    <property type="entry name" value="PKS_assoc"/>
</dbReference>
<dbReference type="Pfam" id="PF21089">
    <property type="entry name" value="PKS_DH_N"/>
    <property type="match status" value="1"/>
</dbReference>
<dbReference type="PRINTS" id="PR00449">
    <property type="entry name" value="RASTRNSFRMNG"/>
</dbReference>
<dbReference type="Pfam" id="PF02801">
    <property type="entry name" value="Ketoacyl-synt_C"/>
    <property type="match status" value="3"/>
</dbReference>
<dbReference type="PROSITE" id="PS00606">
    <property type="entry name" value="KS3_1"/>
    <property type="match status" value="2"/>
</dbReference>
<evidence type="ECO:0000256" key="5">
    <source>
        <dbReference type="ARBA" id="ARBA00022450"/>
    </source>
</evidence>
<evidence type="ECO:0000256" key="10">
    <source>
        <dbReference type="ARBA" id="ARBA00022801"/>
    </source>
</evidence>
<comment type="subcellular location">
    <subcellularLocation>
        <location evidence="15">Golgi apparatus</location>
        <location evidence="15">cis-Golgi network membrane</location>
    </subcellularLocation>
    <subcellularLocation>
        <location evidence="1">Lipid droplet</location>
    </subcellularLocation>
</comment>
<dbReference type="InterPro" id="IPR050444">
    <property type="entry name" value="Polyketide_Synthase"/>
</dbReference>
<dbReference type="SMART" id="SM00176">
    <property type="entry name" value="RAN"/>
    <property type="match status" value="1"/>
</dbReference>
<dbReference type="InterPro" id="IPR042104">
    <property type="entry name" value="PKS_dehydratase_sf"/>
</dbReference>
<gene>
    <name evidence="20" type="primary">Lovb</name>
    <name evidence="20" type="ORF">GTO95_0004908</name>
</gene>
<feature type="domain" description="Ketosynthase family 3 (KS3)" evidence="18">
    <location>
        <begin position="1"/>
        <end position="410"/>
    </location>
</feature>
<evidence type="ECO:0000259" key="19">
    <source>
        <dbReference type="PROSITE" id="PS52019"/>
    </source>
</evidence>
<evidence type="ECO:0000313" key="21">
    <source>
        <dbReference type="Proteomes" id="UP000736164"/>
    </source>
</evidence>
<name>A0A8J7T4W1_ATRSP</name>
<dbReference type="InterPro" id="IPR036291">
    <property type="entry name" value="NAD(P)-bd_dom_sf"/>
</dbReference>
<evidence type="ECO:0000256" key="14">
    <source>
        <dbReference type="ARBA" id="ARBA00023289"/>
    </source>
</evidence>
<comment type="similarity">
    <text evidence="2">Belongs to the small GTPase superfamily. Rab family.</text>
</comment>
<keyword evidence="4" id="KW-0813">Transport</keyword>
<dbReference type="InterPro" id="IPR011032">
    <property type="entry name" value="GroES-like_sf"/>
</dbReference>
<evidence type="ECO:0000313" key="20">
    <source>
        <dbReference type="EMBL" id="MBN3311693.1"/>
    </source>
</evidence>
<dbReference type="InterPro" id="IPR005225">
    <property type="entry name" value="Small_GTP-bd"/>
</dbReference>
<evidence type="ECO:0000256" key="13">
    <source>
        <dbReference type="ARBA" id="ARBA00023288"/>
    </source>
</evidence>
<dbReference type="InterPro" id="IPR014043">
    <property type="entry name" value="Acyl_transferase_dom"/>
</dbReference>
<dbReference type="GO" id="GO:0004315">
    <property type="term" value="F:3-oxoacyl-[acyl-carrier-protein] synthase activity"/>
    <property type="evidence" value="ECO:0007669"/>
    <property type="project" value="InterPro"/>
</dbReference>
<dbReference type="PANTHER" id="PTHR45681">
    <property type="entry name" value="POLYKETIDE SYNTHASE 44-RELATED"/>
    <property type="match status" value="1"/>
</dbReference>
<dbReference type="Gene3D" id="3.40.50.720">
    <property type="entry name" value="NAD(P)-binding Rossmann-like Domain"/>
    <property type="match status" value="2"/>
</dbReference>
<dbReference type="PANTHER" id="PTHR45681:SF8">
    <property type="entry name" value="CARRIER DOMAIN-CONTAINING PROTEIN"/>
    <property type="match status" value="1"/>
</dbReference>
<dbReference type="FunFam" id="3.40.50.300:FF:000430">
    <property type="entry name" value="Probable Ras-related protein Rab-18"/>
    <property type="match status" value="1"/>
</dbReference>
<accession>A0A8J7T4W1</accession>
<dbReference type="GO" id="GO:0003925">
    <property type="term" value="F:G protein activity"/>
    <property type="evidence" value="ECO:0007669"/>
    <property type="project" value="UniProtKB-EC"/>
</dbReference>
<dbReference type="GO" id="GO:0006633">
    <property type="term" value="P:fatty acid biosynthetic process"/>
    <property type="evidence" value="ECO:0007669"/>
    <property type="project" value="InterPro"/>
</dbReference>
<dbReference type="EMBL" id="JAAWVO010001989">
    <property type="protein sequence ID" value="MBN3311693.1"/>
    <property type="molecule type" value="Genomic_DNA"/>
</dbReference>
<evidence type="ECO:0000256" key="9">
    <source>
        <dbReference type="ARBA" id="ARBA00022741"/>
    </source>
</evidence>
<keyword evidence="7" id="KW-0551">Lipid droplet</keyword>
<dbReference type="SUPFAM" id="SSF53901">
    <property type="entry name" value="Thiolase-like"/>
    <property type="match status" value="4"/>
</dbReference>
<dbReference type="InterPro" id="IPR025662">
    <property type="entry name" value="Sigma_54_int_dom_ATP-bd_1"/>
</dbReference>
<evidence type="ECO:0000256" key="2">
    <source>
        <dbReference type="ARBA" id="ARBA00006270"/>
    </source>
</evidence>
<keyword evidence="11" id="KW-0653">Protein transport</keyword>
<keyword evidence="14" id="KW-0636">Prenylation</keyword>
<evidence type="ECO:0000256" key="6">
    <source>
        <dbReference type="ARBA" id="ARBA00022553"/>
    </source>
</evidence>
<dbReference type="SUPFAM" id="SSF51735">
    <property type="entry name" value="NAD(P)-binding Rossmann-fold domains"/>
    <property type="match status" value="1"/>
</dbReference>
<dbReference type="Gene3D" id="3.40.366.10">
    <property type="entry name" value="Malonyl-Coenzyme A Acyl Carrier Protein, domain 2"/>
    <property type="match status" value="3"/>
</dbReference>
<keyword evidence="10" id="KW-0378">Hydrolase</keyword>
<dbReference type="InterPro" id="IPR027417">
    <property type="entry name" value="P-loop_NTPase"/>
</dbReference>
<dbReference type="InterPro" id="IPR016035">
    <property type="entry name" value="Acyl_Trfase/lysoPLipase"/>
</dbReference>
<evidence type="ECO:0000256" key="8">
    <source>
        <dbReference type="ARBA" id="ARBA00022679"/>
    </source>
</evidence>
<keyword evidence="13" id="KW-0449">Lipoprotein</keyword>
<dbReference type="InterPro" id="IPR001806">
    <property type="entry name" value="Small_GTPase"/>
</dbReference>
<dbReference type="Pfam" id="PF00071">
    <property type="entry name" value="Ras"/>
    <property type="match status" value="1"/>
</dbReference>
<dbReference type="SMART" id="SM00175">
    <property type="entry name" value="RAB"/>
    <property type="match status" value="1"/>
</dbReference>
<dbReference type="InterPro" id="IPR049552">
    <property type="entry name" value="PKS_DH_N"/>
</dbReference>
<dbReference type="GO" id="GO:0015031">
    <property type="term" value="P:protein transport"/>
    <property type="evidence" value="ECO:0007669"/>
    <property type="project" value="UniProtKB-KW"/>
</dbReference>
<dbReference type="CDD" id="cd00833">
    <property type="entry name" value="PKS"/>
    <property type="match status" value="2"/>
</dbReference>
<dbReference type="Gene3D" id="3.10.129.110">
    <property type="entry name" value="Polyketide synthase dehydratase"/>
    <property type="match status" value="1"/>
</dbReference>
<dbReference type="PROSITE" id="PS51421">
    <property type="entry name" value="RAS"/>
    <property type="match status" value="1"/>
</dbReference>
<feature type="region of interest" description="C-terminal hotdog fold" evidence="17">
    <location>
        <begin position="904"/>
        <end position="1049"/>
    </location>
</feature>
<dbReference type="Pfam" id="PF00698">
    <property type="entry name" value="Acyl_transf_1"/>
    <property type="match status" value="2"/>
</dbReference>
<dbReference type="GO" id="GO:0005811">
    <property type="term" value="C:lipid droplet"/>
    <property type="evidence" value="ECO:0007669"/>
    <property type="project" value="UniProtKB-SubCell"/>
</dbReference>
<feature type="domain" description="Ketosynthase family 3 (KS3)" evidence="18">
    <location>
        <begin position="1682"/>
        <end position="2215"/>
    </location>
</feature>
<keyword evidence="6" id="KW-0597">Phosphoprotein</keyword>
<dbReference type="InterPro" id="IPR049551">
    <property type="entry name" value="PKS_DH_C"/>
</dbReference>
<keyword evidence="9" id="KW-0547">Nucleotide-binding</keyword>
<dbReference type="Gene3D" id="3.90.180.10">
    <property type="entry name" value="Medium-chain alcohol dehydrogenases, catalytic domain"/>
    <property type="match status" value="1"/>
</dbReference>
<dbReference type="SMART" id="SM00174">
    <property type="entry name" value="RHO"/>
    <property type="match status" value="1"/>
</dbReference>
<dbReference type="GO" id="GO:0005794">
    <property type="term" value="C:Golgi apparatus"/>
    <property type="evidence" value="ECO:0007669"/>
    <property type="project" value="UniProtKB-SubCell"/>
</dbReference>
<dbReference type="SMART" id="SM00825">
    <property type="entry name" value="PKS_KS"/>
    <property type="match status" value="2"/>
</dbReference>
<dbReference type="Pfam" id="PF14765">
    <property type="entry name" value="PS-DH"/>
    <property type="match status" value="1"/>
</dbReference>
<dbReference type="SMART" id="SM00827">
    <property type="entry name" value="PKS_AT"/>
    <property type="match status" value="2"/>
</dbReference>
<dbReference type="Gene3D" id="3.40.50.300">
    <property type="entry name" value="P-loop containing nucleotide triphosphate hydrolases"/>
    <property type="match status" value="1"/>
</dbReference>
<dbReference type="PROSITE" id="PS51419">
    <property type="entry name" value="RAB"/>
    <property type="match status" value="1"/>
</dbReference>
<evidence type="ECO:0000256" key="16">
    <source>
        <dbReference type="ARBA" id="ARBA00047660"/>
    </source>
</evidence>
<comment type="caution">
    <text evidence="20">The sequence shown here is derived from an EMBL/GenBank/DDBJ whole genome shotgun (WGS) entry which is preliminary data.</text>
</comment>
<feature type="active site" description="Proton acceptor; for dehydratase activity" evidence="17">
    <location>
        <position position="801"/>
    </location>
</feature>
<dbReference type="InterPro" id="IPR016039">
    <property type="entry name" value="Thiolase-like"/>
</dbReference>
<dbReference type="EC" id="3.6.5.2" evidence="3"/>
<protein>
    <recommendedName>
        <fullName evidence="3">small monomeric GTPase</fullName>
        <ecNumber evidence="3">3.6.5.2</ecNumber>
    </recommendedName>
</protein>
<dbReference type="InterPro" id="IPR020841">
    <property type="entry name" value="PKS_Beta-ketoAc_synthase_dom"/>
</dbReference>
<evidence type="ECO:0000256" key="1">
    <source>
        <dbReference type="ARBA" id="ARBA00004502"/>
    </source>
</evidence>
<sequence>GEGIDNFWKVLLEGRNCAVEIPNESSKSWYDPDDSKAGKSRTARAALIDGFNAFDHKLFGITEAEADRMDPQQKLLLECTYRALEDAGIPMEKASGTRTGVYIGLMNRDYEGLLSNSPTTINHYNGTGTAMSIAANRISYTFNFTGPSFAIDSACSSSLVALHSACQAIRQGDCEMAICGGVSCIIEPRVFVALSKAKMISPEGTSKPFSSNADGYGRGEGCGIVLLKPLQKAKRDFDHVWGIVSSTAVNQDGRSVTPITKPSMAQQQELLRTIYPAQIDPSQVQYVEAHGTGTPVGDPTEAGSISNVIAKARPPGSPALCVGSVKGNIGHTESAAGVAGLVKVLLMMRHETIVPSLFYSEDNASIDAKALNLKVPTTAEKWVETGPLGRAAGINNFGFGGTNAHAVVKQYRQQQDVRSRTHTAPKLFVLSAATERSLKMMMEDTVQKISNENSLDLQALAYTSACRRTHLRHKYRRAFVASSISNLVEQLKSATTKGIAQSKSDPRLVFVFCGNGVTYRGMCKQLLQEECVFREKVKQTDEIFHNYKRMNLLEKLDSDYDNDDYSKPDVVQPLLFAVQVAIASLFKHWGVKADAMIGHSVGEVAAAHCSGLLSLEDAVKVIYFRSTLQATTTSGKMLVVSNIGDFITGEYWARNIREPVAFEQAVKSAAKDKRNVVFVEIGPRRALQRNILETLGNEATVFPSVQPDKDQEALLTVMSKLFELGLQVNWEKLYEGRETVPTPFPRYQFDSLKKEVYFELVRKGNETVSASNHPVLMQTGNDDKEFSCNISGDSVSYISEHKNNGAIIVPGAFYVEMGLASFTASVRPKVPLRSLQLTIHFQSPFIVSKNSPEMKVQLEPTGNAMMFKVKSAVATYASGRIECSTEQTIKEKKILLDLIFKRCPLVVKSGDVYKKLSQVGFQYGSVFRNLGDVLYGEEFREALTSVKVPDETVNQLHDYCIHPVVLDYFLQMTAVVAANGFKARPGFPSAIGSLTVVKPLEEEMMMYLRTTKANSDYLEVCGCFTDKEGCVLVQLKHVRITFLKNTSSVSEEYFFHNELTTVPEDFISSHRSVALVFADQLGVAQALRQHLHHSCTYIPFKYSGKFADRELPELISQLHVPDRQYKEVLFLWGIQNLNNLTTEEVLECLVCCCEVYRQIVNAMKEKKSPNVIRAVTYRSTENTVDHISPGFVLSGMTRSCAAEIPGLTFQLIDIGSVSSEDITALAQIINSHTGHRYPEVVISKGQTFTTEITRTAIKNARKTQRKVLSLDPECFMLQTANPYKMTGLSASPSTDTEKPSMTQCVAMNTMCVHSSDYFPVSLSDLEFGQTIYWSEHASQNHKLLALDFSGKVTAVGSDVSKLKVGDHIVSCYPVVASSKVTIPEAVCYNTKKFPFLMEVPCLSFFILSWEILHCALPRLKQQRKLGIVCTAPESSLLQVLVLAANKSGWVAVVGTQFCGLLQNINRCDAFVFLPPFDADSVAKACSVSSAKHVIVVCDNQLSPAFSQKIFPSKNENVYIQLLQVFHVFQKAHLKKQKSKIYKWIKSLNLDKKSLDFHSVTFQRVTSGSIDSLALDESQSYFSCKTMPVVVLESASKENISDIPVLETEKQLFQQNSVYIVTGGLSGLGFETVKFIAELGGGCIVILSRSAPSAEKKIEITDLQNHFGVSVISLQCDVSVSEDVMKAITDIGQRFPSCPIRGVFHSAVVLHDGLIDILEKSHFEKVLRPKVNGVLNLHYATRYCKLDYFVCYSSITSFIGNSAQTNYAAANSFLDVFCHYRRNLGLSGQSINWGALNLGLLLTFSGLMNRDYEGLLSNSPATINHYNGTGTAMSIAANRISYTFNFTGPSFAIDSACSSSLVALHSACQAIRQDGRSVTPITKPSIAQQQELLHRIYPAQIDPSHVQYIEAHGTGTPAGDPTEAGSISNVVAKARPPGSPALCVGSVKGNIGHTESAAGVAGLVKVLLMMRHETIVPSLFYSEDNASIDAKALNLKVPTTAEKWVETGPLGRAAGINNFGFGGTNAHAVVKQYRQQQDAKRDFDHVWGIVSSTAVNQDGRSVTPITKPSIAQQQELLHRIYPAQIDPSHVQYIEAHGTGTPAGDPTEAGSISNVVAKARPPGSPALCVGSVKGNIGHTESAAGVAGLVKVLLMMRHETIVPSLFYSEDNASIDAKALNLKVPTTAEKWVETGPLGRAAGINNFGFGGTNAHAVVKQYRQQQDVRSRTNTAPKLFVLSAATERSLKMMMEDTVQKISNENSLDLQALAYTSACRRTHLRHKYRRAFVASSISNLVEQLKSATTKSIAQSKSDPRLVFVFCGNGVTYRGMCKQLLQEECVFREKVKEIGEIFHNYRSMNLLEKLDSDYDNDDYSKPDVVQPLLFAAQVAIASLFKHWGVKADAMIGHSVGEVAAAHCSGLLSLEDAVKVIYFRSTLQATTTSGKMLVVSNIEQTIKEKKILLDLIFKRCPLVVKSGDVYKKLSQVGFQYGSTENTVDHISPGFVLSGMTRSCAAEIPGLTFQLIDIGSTTLKNMDEDVLTTLKILIIGESGVGKSSLLLRFTDDTFDPELAATIGVDFKVKTISVDGNKAKLAIWDTAGQERFRTLTPSYYRGAQGVILVYDVTKRDTFTKLDNWLNELETYCTRNDLVKMLVGNKIDKENRDVDRNEGLKFARKHSMLFIEASAKTCDGVQCAFEELVEKIIQTPGLWESETQSRGVRLSDHEERGGGGCGGYCSLL</sequence>
<dbReference type="CDD" id="cd01863">
    <property type="entry name" value="Rab18"/>
    <property type="match status" value="1"/>
</dbReference>
<evidence type="ECO:0000256" key="4">
    <source>
        <dbReference type="ARBA" id="ARBA00022448"/>
    </source>
</evidence>
<keyword evidence="8" id="KW-0808">Transferase</keyword>